<dbReference type="PANTHER" id="PTHR43795">
    <property type="entry name" value="BIFUNCTIONAL ASPARTATE AMINOTRANSFERASE AND GLUTAMATE/ASPARTATE-PREPHENATE AMINOTRANSFERASE-RELATED"/>
    <property type="match status" value="1"/>
</dbReference>
<reference evidence="3 5" key="1">
    <citation type="submission" date="2020-01" db="EMBL/GenBank/DDBJ databases">
        <authorList>
            <consortium name="DOE Joint Genome Institute"/>
            <person name="Haridas S."/>
            <person name="Albert R."/>
            <person name="Binder M."/>
            <person name="Bloem J."/>
            <person name="Labutti K."/>
            <person name="Salamov A."/>
            <person name="Andreopoulos B."/>
            <person name="Baker S.E."/>
            <person name="Barry K."/>
            <person name="Bills G."/>
            <person name="Bluhm B.H."/>
            <person name="Cannon C."/>
            <person name="Castanera R."/>
            <person name="Culley D.E."/>
            <person name="Daum C."/>
            <person name="Ezra D."/>
            <person name="Gonzalez J.B."/>
            <person name="Henrissat B."/>
            <person name="Kuo A."/>
            <person name="Liang C."/>
            <person name="Lipzen A."/>
            <person name="Lutzoni F."/>
            <person name="Magnuson J."/>
            <person name="Mondo S."/>
            <person name="Nolan M."/>
            <person name="Ohm R."/>
            <person name="Pangilinan J."/>
            <person name="Park H.-J."/>
            <person name="Ramirez L."/>
            <person name="Alfaro M."/>
            <person name="Sun H."/>
            <person name="Tritt A."/>
            <person name="Yoshinaga Y."/>
            <person name="Zwiers L.-H."/>
            <person name="Turgeon B.G."/>
            <person name="Goodwin S.B."/>
            <person name="Spatafora J.W."/>
            <person name="Crous P.W."/>
            <person name="Grigoriev I.V."/>
        </authorList>
    </citation>
    <scope>NUCLEOTIDE SEQUENCE</scope>
    <source>
        <strain evidence="3 5">CBS 781.70</strain>
    </source>
</reference>
<evidence type="ECO:0000259" key="2">
    <source>
        <dbReference type="Pfam" id="PF00155"/>
    </source>
</evidence>
<dbReference type="OrthoDB" id="7042322at2759"/>
<reference evidence="5" key="3">
    <citation type="submission" date="2025-04" db="UniProtKB">
        <authorList>
            <consortium name="RefSeq"/>
        </authorList>
    </citation>
    <scope>IDENTIFICATION</scope>
    <source>
        <strain evidence="5">CBS 781.70</strain>
    </source>
</reference>
<dbReference type="GO" id="GO:0006520">
    <property type="term" value="P:amino acid metabolic process"/>
    <property type="evidence" value="ECO:0007669"/>
    <property type="project" value="TreeGrafter"/>
</dbReference>
<protein>
    <submittedName>
        <fullName evidence="3 5">PLP-dependent transferase</fullName>
    </submittedName>
</protein>
<dbReference type="Gene3D" id="3.40.640.10">
    <property type="entry name" value="Type I PLP-dependent aspartate aminotransferase-like (Major domain)"/>
    <property type="match status" value="1"/>
</dbReference>
<dbReference type="InterPro" id="IPR015424">
    <property type="entry name" value="PyrdxlP-dep_Trfase"/>
</dbReference>
<gene>
    <name evidence="3 5" type="ORF">P152DRAFT_97621</name>
</gene>
<dbReference type="InterPro" id="IPR004839">
    <property type="entry name" value="Aminotransferase_I/II_large"/>
</dbReference>
<feature type="domain" description="Aminotransferase class I/classII large" evidence="2">
    <location>
        <begin position="42"/>
        <end position="418"/>
    </location>
</feature>
<dbReference type="InterPro" id="IPR015421">
    <property type="entry name" value="PyrdxlP-dep_Trfase_major"/>
</dbReference>
<evidence type="ECO:0000313" key="4">
    <source>
        <dbReference type="Proteomes" id="UP000504638"/>
    </source>
</evidence>
<dbReference type="CDD" id="cd00609">
    <property type="entry name" value="AAT_like"/>
    <property type="match status" value="1"/>
</dbReference>
<dbReference type="PRINTS" id="PR00753">
    <property type="entry name" value="ACCSYNTHASE"/>
</dbReference>
<dbReference type="GO" id="GO:0008483">
    <property type="term" value="F:transaminase activity"/>
    <property type="evidence" value="ECO:0007669"/>
    <property type="project" value="TreeGrafter"/>
</dbReference>
<dbReference type="AlphaFoldDB" id="A0A6G1FXE3"/>
<dbReference type="InterPro" id="IPR015422">
    <property type="entry name" value="PyrdxlP-dep_Trfase_small"/>
</dbReference>
<keyword evidence="3 5" id="KW-0808">Transferase</keyword>
<evidence type="ECO:0000313" key="3">
    <source>
        <dbReference type="EMBL" id="KAF1810418.1"/>
    </source>
</evidence>
<organism evidence="3">
    <name type="scientific">Eremomyces bilateralis CBS 781.70</name>
    <dbReference type="NCBI Taxonomy" id="1392243"/>
    <lineage>
        <taxon>Eukaryota</taxon>
        <taxon>Fungi</taxon>
        <taxon>Dikarya</taxon>
        <taxon>Ascomycota</taxon>
        <taxon>Pezizomycotina</taxon>
        <taxon>Dothideomycetes</taxon>
        <taxon>Dothideomycetes incertae sedis</taxon>
        <taxon>Eremomycetales</taxon>
        <taxon>Eremomycetaceae</taxon>
        <taxon>Eremomyces</taxon>
    </lineage>
</organism>
<evidence type="ECO:0000313" key="5">
    <source>
        <dbReference type="RefSeq" id="XP_033532049.1"/>
    </source>
</evidence>
<dbReference type="GO" id="GO:0030170">
    <property type="term" value="F:pyridoxal phosphate binding"/>
    <property type="evidence" value="ECO:0007669"/>
    <property type="project" value="InterPro"/>
</dbReference>
<dbReference type="PANTHER" id="PTHR43795:SF39">
    <property type="entry name" value="AMINOTRANSFERASE CLASS I_CLASSII DOMAIN-CONTAINING PROTEIN"/>
    <property type="match status" value="1"/>
</dbReference>
<keyword evidence="4" id="KW-1185">Reference proteome</keyword>
<reference evidence="5" key="2">
    <citation type="submission" date="2020-04" db="EMBL/GenBank/DDBJ databases">
        <authorList>
            <consortium name="NCBI Genome Project"/>
        </authorList>
    </citation>
    <scope>NUCLEOTIDE SEQUENCE</scope>
    <source>
        <strain evidence="5">CBS 781.70</strain>
    </source>
</reference>
<sequence length="427" mass="47557">MSEAILSQRGSALAKRFEKSHLGAVLKVARNPYDEGNEDGYINFGISDNYAMQGEMTKYINEHIHIEKLSLTYGEAPWGPRRLRAAMAKHMTTYFQPIEPIDPDGIICVNGVTSLVEMLAWILADPGDGILLPRPIYQAFIDDFGLKGGCRPVLVGFQGRDQFAPDAARAYEEAIVEAREKGVAVKVFILCNPHNPLGRCYPRETVIELMKVCARHKIHIISDEIYALSKYQSTDSNAVPFESVLSWDFSPYIDKDYVHVAYGMSKDLASSGLRLGTLYTTNRPLLAALQGISRFHSASSLAITASTLILEDEAYVARFAAKVQTTLSECVRIAAETFTREGIPFADGTSAGFFLWVDMRQFLPKDVDGWEGEKQLAARMVEKKVYMTPGAQLSSEEPGWFRIIFSHERKTLVEGLRRVILAVRAGT</sequence>
<evidence type="ECO:0000256" key="1">
    <source>
        <dbReference type="ARBA" id="ARBA00022898"/>
    </source>
</evidence>
<dbReference type="SUPFAM" id="SSF53383">
    <property type="entry name" value="PLP-dependent transferases"/>
    <property type="match status" value="1"/>
</dbReference>
<dbReference type="Pfam" id="PF00155">
    <property type="entry name" value="Aminotran_1_2"/>
    <property type="match status" value="1"/>
</dbReference>
<dbReference type="Gene3D" id="3.90.1150.10">
    <property type="entry name" value="Aspartate Aminotransferase, domain 1"/>
    <property type="match status" value="1"/>
</dbReference>
<dbReference type="InterPro" id="IPR050478">
    <property type="entry name" value="Ethylene_sulfur-biosynth"/>
</dbReference>
<dbReference type="Proteomes" id="UP000504638">
    <property type="component" value="Unplaced"/>
</dbReference>
<name>A0A6G1FXE3_9PEZI</name>
<accession>A0A6G1FXE3</accession>
<dbReference type="EMBL" id="ML975166">
    <property type="protein sequence ID" value="KAF1810418.1"/>
    <property type="molecule type" value="Genomic_DNA"/>
</dbReference>
<proteinExistence type="predicted"/>
<dbReference type="GeneID" id="54423970"/>
<dbReference type="RefSeq" id="XP_033532049.1">
    <property type="nucleotide sequence ID" value="XM_033683400.1"/>
</dbReference>
<keyword evidence="1" id="KW-0663">Pyridoxal phosphate</keyword>